<dbReference type="Proteomes" id="UP000298631">
    <property type="component" value="Plasmid unnamed1"/>
</dbReference>
<dbReference type="AlphaFoldDB" id="A0A4P8EKA1"/>
<geneLocation type="plasmid" evidence="1 2">
    <name>unnamed1</name>
</geneLocation>
<proteinExistence type="predicted"/>
<evidence type="ECO:0000313" key="1">
    <source>
        <dbReference type="EMBL" id="QCO57302.1"/>
    </source>
</evidence>
<dbReference type="RefSeq" id="WP_137195102.1">
    <property type="nucleotide sequence ID" value="NZ_CP039965.1"/>
</dbReference>
<reference evidence="1 2" key="1">
    <citation type="submission" date="2019-05" db="EMBL/GenBank/DDBJ databases">
        <title>Pseudorhodobacter turbinis sp. nov., isolated from the gut of the Korean turban shell.</title>
        <authorList>
            <person name="Jeong Y.-S."/>
            <person name="Kang W.-R."/>
            <person name="Bae J.-W."/>
        </authorList>
    </citation>
    <scope>NUCLEOTIDE SEQUENCE [LARGE SCALE GENOMIC DNA]</scope>
    <source>
        <strain evidence="1 2">S12M18</strain>
        <plasmid evidence="1 2">unnamed1</plasmid>
    </source>
</reference>
<keyword evidence="1" id="KW-0614">Plasmid</keyword>
<evidence type="ECO:0000313" key="2">
    <source>
        <dbReference type="Proteomes" id="UP000298631"/>
    </source>
</evidence>
<dbReference type="KEGG" id="pseb:EOK75_16290"/>
<accession>A0A4P8EKA1</accession>
<dbReference type="InterPro" id="IPR011051">
    <property type="entry name" value="RmlC_Cupin_sf"/>
</dbReference>
<dbReference type="OrthoDB" id="7059163at2"/>
<dbReference type="EMBL" id="CP039965">
    <property type="protein sequence ID" value="QCO57302.1"/>
    <property type="molecule type" value="Genomic_DNA"/>
</dbReference>
<keyword evidence="2" id="KW-1185">Reference proteome</keyword>
<dbReference type="SUPFAM" id="SSF51182">
    <property type="entry name" value="RmlC-like cupins"/>
    <property type="match status" value="1"/>
</dbReference>
<protein>
    <submittedName>
        <fullName evidence="1">Uncharacterized protein</fullName>
    </submittedName>
</protein>
<name>A0A4P8EKA1_9RHOB</name>
<organism evidence="1 2">
    <name type="scientific">Pseudorhodobacter turbinis</name>
    <dbReference type="NCBI Taxonomy" id="2500533"/>
    <lineage>
        <taxon>Bacteria</taxon>
        <taxon>Pseudomonadati</taxon>
        <taxon>Pseudomonadota</taxon>
        <taxon>Alphaproteobacteria</taxon>
        <taxon>Rhodobacterales</taxon>
        <taxon>Paracoccaceae</taxon>
        <taxon>Pseudorhodobacter</taxon>
    </lineage>
</organism>
<gene>
    <name evidence="1" type="ORF">EOK75_16290</name>
</gene>
<sequence length="78" mass="8499">MSVHIAVYRGAEIEFLYKREPGRLKHGGNKVILAGEVASLSPDAIHVYEGPLTAVKRSLFDWASGAEVDFTVGNFHAT</sequence>